<feature type="compositionally biased region" description="Low complexity" evidence="5">
    <location>
        <begin position="223"/>
        <end position="269"/>
    </location>
</feature>
<dbReference type="PANTHER" id="PTHR13408:SF0">
    <property type="entry name" value="DNA-DIRECTED RNA POLYMERASE III SUBUNIT RPC4"/>
    <property type="match status" value="1"/>
</dbReference>
<dbReference type="OrthoDB" id="5836119at2759"/>
<dbReference type="EMBL" id="JAAAHW010009416">
    <property type="protein sequence ID" value="KAF9941394.1"/>
    <property type="molecule type" value="Genomic_DNA"/>
</dbReference>
<feature type="compositionally biased region" description="Basic and acidic residues" evidence="5">
    <location>
        <begin position="37"/>
        <end position="46"/>
    </location>
</feature>
<evidence type="ECO:0000256" key="3">
    <source>
        <dbReference type="ARBA" id="ARBA00023163"/>
    </source>
</evidence>
<keyword evidence="2" id="KW-0240">DNA-directed RNA polymerase</keyword>
<dbReference type="GO" id="GO:0042797">
    <property type="term" value="P:tRNA transcription by RNA polymerase III"/>
    <property type="evidence" value="ECO:0007669"/>
    <property type="project" value="TreeGrafter"/>
</dbReference>
<evidence type="ECO:0000256" key="1">
    <source>
        <dbReference type="ARBA" id="ARBA00004123"/>
    </source>
</evidence>
<comment type="subcellular location">
    <subcellularLocation>
        <location evidence="1">Nucleus</location>
    </subcellularLocation>
</comment>
<feature type="region of interest" description="Disordered" evidence="5">
    <location>
        <begin position="1"/>
        <end position="56"/>
    </location>
</feature>
<feature type="compositionally biased region" description="Polar residues" evidence="5">
    <location>
        <begin position="321"/>
        <end position="330"/>
    </location>
</feature>
<name>A0A9P6IQA2_9FUNG</name>
<evidence type="ECO:0000313" key="7">
    <source>
        <dbReference type="Proteomes" id="UP000749646"/>
    </source>
</evidence>
<organism evidence="6 7">
    <name type="scientific">Modicella reniformis</name>
    <dbReference type="NCBI Taxonomy" id="1440133"/>
    <lineage>
        <taxon>Eukaryota</taxon>
        <taxon>Fungi</taxon>
        <taxon>Fungi incertae sedis</taxon>
        <taxon>Mucoromycota</taxon>
        <taxon>Mortierellomycotina</taxon>
        <taxon>Mortierellomycetes</taxon>
        <taxon>Mortierellales</taxon>
        <taxon>Mortierellaceae</taxon>
        <taxon>Modicella</taxon>
    </lineage>
</organism>
<evidence type="ECO:0000313" key="6">
    <source>
        <dbReference type="EMBL" id="KAF9941394.1"/>
    </source>
</evidence>
<dbReference type="PANTHER" id="PTHR13408">
    <property type="entry name" value="DNA-DIRECTED RNA POLYMERASE III"/>
    <property type="match status" value="1"/>
</dbReference>
<dbReference type="Pfam" id="PF05132">
    <property type="entry name" value="RNA_pol_Rpc4"/>
    <property type="match status" value="1"/>
</dbReference>
<feature type="region of interest" description="Disordered" evidence="5">
    <location>
        <begin position="219"/>
        <end position="270"/>
    </location>
</feature>
<keyword evidence="3" id="KW-0804">Transcription</keyword>
<feature type="compositionally biased region" description="Low complexity" evidence="5">
    <location>
        <begin position="338"/>
        <end position="355"/>
    </location>
</feature>
<proteinExistence type="predicted"/>
<accession>A0A9P6IQA2</accession>
<dbReference type="Proteomes" id="UP000749646">
    <property type="component" value="Unassembled WGS sequence"/>
</dbReference>
<dbReference type="InterPro" id="IPR007811">
    <property type="entry name" value="RPC4"/>
</dbReference>
<dbReference type="GO" id="GO:0005666">
    <property type="term" value="C:RNA polymerase III complex"/>
    <property type="evidence" value="ECO:0007669"/>
    <property type="project" value="InterPro"/>
</dbReference>
<evidence type="ECO:0000256" key="5">
    <source>
        <dbReference type="SAM" id="MobiDB-lite"/>
    </source>
</evidence>
<comment type="caution">
    <text evidence="6">The sequence shown here is derived from an EMBL/GenBank/DDBJ whole genome shotgun (WGS) entry which is preliminary data.</text>
</comment>
<gene>
    <name evidence="6" type="ORF">BGZ65_003877</name>
</gene>
<evidence type="ECO:0000256" key="4">
    <source>
        <dbReference type="ARBA" id="ARBA00023242"/>
    </source>
</evidence>
<evidence type="ECO:0000256" key="2">
    <source>
        <dbReference type="ARBA" id="ARBA00022478"/>
    </source>
</evidence>
<dbReference type="AlphaFoldDB" id="A0A9P6IQA2"/>
<feature type="region of interest" description="Disordered" evidence="5">
    <location>
        <begin position="288"/>
        <end position="369"/>
    </location>
</feature>
<protein>
    <submittedName>
        <fullName evidence="6">Uncharacterized protein</fullName>
    </submittedName>
</protein>
<keyword evidence="7" id="KW-1185">Reference proteome</keyword>
<keyword evidence="4" id="KW-0539">Nucleus</keyword>
<sequence>MKFAPTVPNKRNRKDAAPSLLEEARAGSEGGQGSSRGRGERGDARGRGRGRGRPVEVIATASGPFSLGPAAFARSRLVAAGSASGAHSSYTGVKAIKVEDDVQLSGEDRDYYGAVDMKFGLDNTDPSVPTGLGYLREDIKNTVIPSVGSMLKNETMDGENKDVGVKTSDGLEGVNVYADGQETKTKVEGPAQELLNQWVEDQLYFFQFPSVMPAFKPKPVAQNPMPSTVSSSPSSSPGPSTSTSMLSSSTNNNNSQNGHNSNSGHDNTGVEYTEDGLLVVKSEPIDTADRPMLIPEDQKKFGSVNTEQSSDARLGGAMDSVQGSTSSNAPVGQRTKSKAATSAAATTTPTTISTTDHVEKEDVTEDQSTLQQEGKIGRLLVYKSGKVKMQVGDIIMDVSSGSDCSFLQDIVVVDSNNKQAFVMGSVRKRLICVPNLKQLLHGLEATDV</sequence>
<dbReference type="GO" id="GO:0003677">
    <property type="term" value="F:DNA binding"/>
    <property type="evidence" value="ECO:0007669"/>
    <property type="project" value="InterPro"/>
</dbReference>
<reference evidence="6" key="1">
    <citation type="journal article" date="2020" name="Fungal Divers.">
        <title>Resolving the Mortierellaceae phylogeny through synthesis of multi-gene phylogenetics and phylogenomics.</title>
        <authorList>
            <person name="Vandepol N."/>
            <person name="Liber J."/>
            <person name="Desiro A."/>
            <person name="Na H."/>
            <person name="Kennedy M."/>
            <person name="Barry K."/>
            <person name="Grigoriev I.V."/>
            <person name="Miller A.N."/>
            <person name="O'Donnell K."/>
            <person name="Stajich J.E."/>
            <person name="Bonito G."/>
        </authorList>
    </citation>
    <scope>NUCLEOTIDE SEQUENCE</scope>
    <source>
        <strain evidence="6">MES-2147</strain>
    </source>
</reference>